<feature type="chain" id="PRO_5003381469" evidence="1">
    <location>
        <begin position="21"/>
        <end position="244"/>
    </location>
</feature>
<dbReference type="OrthoDB" id="1894652at2759"/>
<sequence length="244" mass="26334">MKLALTSFLPAFLWVTATLATEAESPNVVRIHHRVAHPNLPVVPFVERGTIVLPDSSNTRAGSVPSSISLVPSESIQDDLASFSEDIPPNLEGAMYQIALEHPGDEDESQWAVSIVKTCLLPESTSDTLVLHFSASGKPFTLDYFVSPVPHDGACPQSKSNDSTPIYPTLKDTQVILRPARLPPLPELRTPPPLTPQGEPVQPIAEKSFIQKYWIYVVILLGAILMSGPQEEPQKGGGGGAKTD</sequence>
<dbReference type="PANTHER" id="PTHR39219:SF1">
    <property type="entry name" value="ER MEMBRANE PROTEIN COMPLEX SUBUNIT 10"/>
    <property type="match status" value="1"/>
</dbReference>
<dbReference type="EMBL" id="GL945431">
    <property type="protein sequence ID" value="EGO27833.1"/>
    <property type="molecule type" value="Genomic_DNA"/>
</dbReference>
<accession>F8NM45</accession>
<dbReference type="AlphaFoldDB" id="F8NM45"/>
<gene>
    <name evidence="2" type="ORF">SERLADRAFT_461957</name>
</gene>
<dbReference type="PANTHER" id="PTHR39219">
    <property type="entry name" value="ER MEMBRANE PROTEIN COMPLEX SUBUNIT 10"/>
    <property type="match status" value="1"/>
</dbReference>
<dbReference type="CDD" id="cd22209">
    <property type="entry name" value="EMC10"/>
    <property type="match status" value="1"/>
</dbReference>
<evidence type="ECO:0000256" key="1">
    <source>
        <dbReference type="SAM" id="SignalP"/>
    </source>
</evidence>
<protein>
    <submittedName>
        <fullName evidence="2">Uncharacterized protein</fullName>
    </submittedName>
</protein>
<keyword evidence="1" id="KW-0732">Signal</keyword>
<reference evidence="2" key="1">
    <citation type="submission" date="2011-04" db="EMBL/GenBank/DDBJ databases">
        <title>Evolution of plant cell wall degrading machinery underlies the functional diversity of forest fungi.</title>
        <authorList>
            <consortium name="US DOE Joint Genome Institute (JGI-PGF)"/>
            <person name="Eastwood D.C."/>
            <person name="Floudas D."/>
            <person name="Binder M."/>
            <person name="Majcherczyk A."/>
            <person name="Schneider P."/>
            <person name="Aerts A."/>
            <person name="Asiegbu F.O."/>
            <person name="Baker S.E."/>
            <person name="Barry K."/>
            <person name="Bendiksby M."/>
            <person name="Blumentritt M."/>
            <person name="Coutinho P.M."/>
            <person name="Cullen D."/>
            <person name="Cullen D."/>
            <person name="Gathman A."/>
            <person name="Goodell B."/>
            <person name="Henrissat B."/>
            <person name="Ihrmark K."/>
            <person name="Kauserud H."/>
            <person name="Kohler A."/>
            <person name="LaButti K."/>
            <person name="Lapidus A."/>
            <person name="Lavin J.L."/>
            <person name="Lee Y.-H."/>
            <person name="Lindquist E."/>
            <person name="Lilly W."/>
            <person name="Lucas S."/>
            <person name="Morin E."/>
            <person name="Murat C."/>
            <person name="Oguiza J.A."/>
            <person name="Park J."/>
            <person name="Pisabarro A.G."/>
            <person name="Riley R."/>
            <person name="Rosling A."/>
            <person name="Salamov A."/>
            <person name="Schmidt O."/>
            <person name="Schmutz J."/>
            <person name="Skrede I."/>
            <person name="Stenlid J."/>
            <person name="Wiebenga A."/>
            <person name="Xie X."/>
            <person name="Kues U."/>
            <person name="Hibbett D.S."/>
            <person name="Hoffmeister D."/>
            <person name="Hogberg N."/>
            <person name="Martin F."/>
            <person name="Grigoriev I.V."/>
            <person name="Watkinson S.C."/>
        </authorList>
    </citation>
    <scope>NUCLEOTIDE SEQUENCE</scope>
    <source>
        <strain evidence="2">S7.9</strain>
    </source>
</reference>
<evidence type="ECO:0000313" key="2">
    <source>
        <dbReference type="EMBL" id="EGO27833.1"/>
    </source>
</evidence>
<dbReference type="GeneID" id="18818300"/>
<dbReference type="Pfam" id="PF21203">
    <property type="entry name" value="ECM10"/>
    <property type="match status" value="1"/>
</dbReference>
<name>F8NM45_SERL9</name>
<dbReference type="RefSeq" id="XP_007315924.1">
    <property type="nucleotide sequence ID" value="XM_007315862.1"/>
</dbReference>
<dbReference type="KEGG" id="sla:SERLADRAFT_461957"/>
<proteinExistence type="predicted"/>
<dbReference type="Proteomes" id="UP000008064">
    <property type="component" value="Unassembled WGS sequence"/>
</dbReference>
<dbReference type="HOGENOM" id="CLU_081343_1_0_1"/>
<feature type="signal peptide" evidence="1">
    <location>
        <begin position="1"/>
        <end position="20"/>
    </location>
</feature>
<organism>
    <name type="scientific">Serpula lacrymans var. lacrymans (strain S7.9)</name>
    <name type="common">Dry rot fungus</name>
    <dbReference type="NCBI Taxonomy" id="578457"/>
    <lineage>
        <taxon>Eukaryota</taxon>
        <taxon>Fungi</taxon>
        <taxon>Dikarya</taxon>
        <taxon>Basidiomycota</taxon>
        <taxon>Agaricomycotina</taxon>
        <taxon>Agaricomycetes</taxon>
        <taxon>Agaricomycetidae</taxon>
        <taxon>Boletales</taxon>
        <taxon>Coniophorineae</taxon>
        <taxon>Serpulaceae</taxon>
        <taxon>Serpula</taxon>
    </lineage>
</organism>